<sequence>MVVCPLILEKQIKRENYAEYCQVLSGERNGKFGSNDARGSNFSGARFVECNFSATRLDDARLVRTSFENCDLSGVDFRGANLEGVDFHGGTFWSAPDGSVLDQTKFDDTPEARRTIERSTIARKDRIEWCPVAPRADAEPASLVSRTRLKGRPGEVVPRSGWWISPALGSEQGRRYFSAGEKFPDIESTSWGRVIWSYNADDQR</sequence>
<protein>
    <recommendedName>
        <fullName evidence="3">Pentapeptide repeat-containing protein</fullName>
    </recommendedName>
</protein>
<reference evidence="1 2" key="1">
    <citation type="submission" date="2015-12" db="EMBL/GenBank/DDBJ databases">
        <title>Diversity of Burkholderia near neighbor genomes.</title>
        <authorList>
            <person name="Sahl J."/>
            <person name="Wagner D."/>
            <person name="Keim P."/>
        </authorList>
    </citation>
    <scope>NUCLEOTIDE SEQUENCE [LARGE SCALE GENOMIC DNA]</scope>
    <source>
        <strain evidence="1 2">MSMB0783</strain>
    </source>
</reference>
<dbReference type="AlphaFoldDB" id="A0A1B4L980"/>
<dbReference type="Proteomes" id="UP000243680">
    <property type="component" value="Chromosome 1"/>
</dbReference>
<evidence type="ECO:0000313" key="2">
    <source>
        <dbReference type="Proteomes" id="UP000243680"/>
    </source>
</evidence>
<dbReference type="Pfam" id="PF00805">
    <property type="entry name" value="Pentapeptide"/>
    <property type="match status" value="1"/>
</dbReference>
<dbReference type="EMBL" id="CP013420">
    <property type="protein sequence ID" value="AOJ73728.1"/>
    <property type="molecule type" value="Genomic_DNA"/>
</dbReference>
<evidence type="ECO:0000313" key="1">
    <source>
        <dbReference type="EMBL" id="AOJ73728.1"/>
    </source>
</evidence>
<organism evidence="1 2">
    <name type="scientific">Burkholderia ubonensis</name>
    <dbReference type="NCBI Taxonomy" id="101571"/>
    <lineage>
        <taxon>Bacteria</taxon>
        <taxon>Pseudomonadati</taxon>
        <taxon>Pseudomonadota</taxon>
        <taxon>Betaproteobacteria</taxon>
        <taxon>Burkholderiales</taxon>
        <taxon>Burkholderiaceae</taxon>
        <taxon>Burkholderia</taxon>
        <taxon>Burkholderia cepacia complex</taxon>
    </lineage>
</organism>
<gene>
    <name evidence="1" type="ORF">WJ35_00550</name>
</gene>
<dbReference type="RefSeq" id="WP_069238595.1">
    <property type="nucleotide sequence ID" value="NZ_CP013420.1"/>
</dbReference>
<dbReference type="InterPro" id="IPR001646">
    <property type="entry name" value="5peptide_repeat"/>
</dbReference>
<proteinExistence type="predicted"/>
<dbReference type="SUPFAM" id="SSF141571">
    <property type="entry name" value="Pentapeptide repeat-like"/>
    <property type="match status" value="1"/>
</dbReference>
<accession>A0A1B4L980</accession>
<evidence type="ECO:0008006" key="3">
    <source>
        <dbReference type="Google" id="ProtNLM"/>
    </source>
</evidence>
<dbReference type="Gene3D" id="2.160.20.80">
    <property type="entry name" value="E3 ubiquitin-protein ligase SopA"/>
    <property type="match status" value="1"/>
</dbReference>
<name>A0A1B4L980_9BURK</name>